<comment type="caution">
    <text evidence="2">The sequence shown here is derived from an EMBL/GenBank/DDBJ whole genome shotgun (WGS) entry which is preliminary data.</text>
</comment>
<feature type="region of interest" description="Disordered" evidence="1">
    <location>
        <begin position="1"/>
        <end position="28"/>
    </location>
</feature>
<organism evidence="2 3">
    <name type="scientific">Hypocrea atroviridis (strain ATCC 20476 / IMI 206040)</name>
    <name type="common">Trichoderma atroviride</name>
    <dbReference type="NCBI Taxonomy" id="452589"/>
    <lineage>
        <taxon>Eukaryota</taxon>
        <taxon>Fungi</taxon>
        <taxon>Dikarya</taxon>
        <taxon>Ascomycota</taxon>
        <taxon>Pezizomycotina</taxon>
        <taxon>Sordariomycetes</taxon>
        <taxon>Hypocreomycetidae</taxon>
        <taxon>Hypocreales</taxon>
        <taxon>Hypocreaceae</taxon>
        <taxon>Trichoderma</taxon>
    </lineage>
</organism>
<keyword evidence="3" id="KW-1185">Reference proteome</keyword>
<evidence type="ECO:0000256" key="1">
    <source>
        <dbReference type="SAM" id="MobiDB-lite"/>
    </source>
</evidence>
<protein>
    <submittedName>
        <fullName evidence="2">Uncharacterized protein</fullName>
    </submittedName>
</protein>
<name>G9NVN8_HYPAI</name>
<dbReference type="Proteomes" id="UP000005426">
    <property type="component" value="Unassembled WGS sequence"/>
</dbReference>
<sequence length="82" mass="8741">MTPNGNGATRYEHAHVTPGGEDLATGSARKSGALPCELTGVNRISSRRAFSLGIWTILAVHLLNTNSETLQMPHARFRDGGP</sequence>
<reference evidence="2 3" key="1">
    <citation type="journal article" date="2011" name="Genome Biol.">
        <title>Comparative genome sequence analysis underscores mycoparasitism as the ancestral life style of Trichoderma.</title>
        <authorList>
            <person name="Kubicek C.P."/>
            <person name="Herrera-Estrella A."/>
            <person name="Seidl-Seiboth V."/>
            <person name="Martinez D.A."/>
            <person name="Druzhinina I.S."/>
            <person name="Thon M."/>
            <person name="Zeilinger S."/>
            <person name="Casas-Flores S."/>
            <person name="Horwitz B.A."/>
            <person name="Mukherjee P.K."/>
            <person name="Mukherjee M."/>
            <person name="Kredics L."/>
            <person name="Alcaraz L.D."/>
            <person name="Aerts A."/>
            <person name="Antal Z."/>
            <person name="Atanasova L."/>
            <person name="Cervantes-Badillo M.G."/>
            <person name="Challacombe J."/>
            <person name="Chertkov O."/>
            <person name="McCluskey K."/>
            <person name="Coulpier F."/>
            <person name="Deshpande N."/>
            <person name="von Doehren H."/>
            <person name="Ebbole D.J."/>
            <person name="Esquivel-Naranjo E.U."/>
            <person name="Fekete E."/>
            <person name="Flipphi M."/>
            <person name="Glaser F."/>
            <person name="Gomez-Rodriguez E.Y."/>
            <person name="Gruber S."/>
            <person name="Han C."/>
            <person name="Henrissat B."/>
            <person name="Hermosa R."/>
            <person name="Hernandez-Onate M."/>
            <person name="Karaffa L."/>
            <person name="Kosti I."/>
            <person name="Le Crom S."/>
            <person name="Lindquist E."/>
            <person name="Lucas S."/>
            <person name="Luebeck M."/>
            <person name="Luebeck P.S."/>
            <person name="Margeot A."/>
            <person name="Metz B."/>
            <person name="Misra M."/>
            <person name="Nevalainen H."/>
            <person name="Omann M."/>
            <person name="Packer N."/>
            <person name="Perrone G."/>
            <person name="Uresti-Rivera E.E."/>
            <person name="Salamov A."/>
            <person name="Schmoll M."/>
            <person name="Seiboth B."/>
            <person name="Shapiro H."/>
            <person name="Sukno S."/>
            <person name="Tamayo-Ramos J.A."/>
            <person name="Tisch D."/>
            <person name="Wiest A."/>
            <person name="Wilkinson H.H."/>
            <person name="Zhang M."/>
            <person name="Coutinho P.M."/>
            <person name="Kenerley C.M."/>
            <person name="Monte E."/>
            <person name="Baker S.E."/>
            <person name="Grigoriev I.V."/>
        </authorList>
    </citation>
    <scope>NUCLEOTIDE SEQUENCE [LARGE SCALE GENOMIC DNA]</scope>
    <source>
        <strain evidence="3">ATCC 20476 / IMI 206040</strain>
    </source>
</reference>
<dbReference type="AlphaFoldDB" id="G9NVN8"/>
<accession>G9NVN8</accession>
<dbReference type="HOGENOM" id="CLU_2558583_0_0_1"/>
<dbReference type="EMBL" id="ABDG02000024">
    <property type="protein sequence ID" value="EHK45057.1"/>
    <property type="molecule type" value="Genomic_DNA"/>
</dbReference>
<gene>
    <name evidence="2" type="ORF">TRIATDRAFT_308605</name>
</gene>
<evidence type="ECO:0000313" key="3">
    <source>
        <dbReference type="Proteomes" id="UP000005426"/>
    </source>
</evidence>
<proteinExistence type="predicted"/>
<evidence type="ECO:0000313" key="2">
    <source>
        <dbReference type="EMBL" id="EHK45057.1"/>
    </source>
</evidence>